<keyword evidence="2" id="KW-0812">Transmembrane</keyword>
<dbReference type="AlphaFoldDB" id="A0A9N9B2E0"/>
<accession>A0A9N9B2E0</accession>
<dbReference type="InterPro" id="IPR022127">
    <property type="entry name" value="STIMATE/YPL162C"/>
</dbReference>
<feature type="region of interest" description="Disordered" evidence="1">
    <location>
        <begin position="280"/>
        <end position="304"/>
    </location>
</feature>
<feature type="transmembrane region" description="Helical" evidence="2">
    <location>
        <begin position="51"/>
        <end position="69"/>
    </location>
</feature>
<keyword evidence="2" id="KW-1133">Transmembrane helix</keyword>
<feature type="transmembrane region" description="Helical" evidence="2">
    <location>
        <begin position="176"/>
        <end position="197"/>
    </location>
</feature>
<dbReference type="PANTHER" id="PTHR31735:SF1">
    <property type="entry name" value="VACUOLAR MEMBRANE PROTEIN YPL162C"/>
    <property type="match status" value="1"/>
</dbReference>
<evidence type="ECO:0000313" key="3">
    <source>
        <dbReference type="EMBL" id="CAG8550864.1"/>
    </source>
</evidence>
<feature type="transmembrane region" description="Helical" evidence="2">
    <location>
        <begin position="81"/>
        <end position="102"/>
    </location>
</feature>
<dbReference type="Proteomes" id="UP000789508">
    <property type="component" value="Unassembled WGS sequence"/>
</dbReference>
<feature type="transmembrane region" description="Helical" evidence="2">
    <location>
        <begin position="135"/>
        <end position="156"/>
    </location>
</feature>
<name>A0A9N9B2E0_9GLOM</name>
<evidence type="ECO:0000256" key="1">
    <source>
        <dbReference type="SAM" id="MobiDB-lite"/>
    </source>
</evidence>
<organism evidence="3 4">
    <name type="scientific">Ambispora leptoticha</name>
    <dbReference type="NCBI Taxonomy" id="144679"/>
    <lineage>
        <taxon>Eukaryota</taxon>
        <taxon>Fungi</taxon>
        <taxon>Fungi incertae sedis</taxon>
        <taxon>Mucoromycota</taxon>
        <taxon>Glomeromycotina</taxon>
        <taxon>Glomeromycetes</taxon>
        <taxon>Archaeosporales</taxon>
        <taxon>Ambisporaceae</taxon>
        <taxon>Ambispora</taxon>
    </lineage>
</organism>
<evidence type="ECO:0000313" key="4">
    <source>
        <dbReference type="Proteomes" id="UP000789508"/>
    </source>
</evidence>
<dbReference type="OrthoDB" id="431202at2759"/>
<dbReference type="EMBL" id="CAJVPS010001800">
    <property type="protein sequence ID" value="CAG8550864.1"/>
    <property type="molecule type" value="Genomic_DNA"/>
</dbReference>
<reference evidence="3" key="1">
    <citation type="submission" date="2021-06" db="EMBL/GenBank/DDBJ databases">
        <authorList>
            <person name="Kallberg Y."/>
            <person name="Tangrot J."/>
            <person name="Rosling A."/>
        </authorList>
    </citation>
    <scope>NUCLEOTIDE SEQUENCE</scope>
    <source>
        <strain evidence="3">FL130A</strain>
    </source>
</reference>
<feature type="compositionally biased region" description="Basic and acidic residues" evidence="1">
    <location>
        <begin position="293"/>
        <end position="304"/>
    </location>
</feature>
<proteinExistence type="predicted"/>
<comment type="caution">
    <text evidence="3">The sequence shown here is derived from an EMBL/GenBank/DDBJ whole genome shotgun (WGS) entry which is preliminary data.</text>
</comment>
<feature type="transmembrane region" description="Helical" evidence="2">
    <location>
        <begin position="12"/>
        <end position="30"/>
    </location>
</feature>
<evidence type="ECO:0000256" key="2">
    <source>
        <dbReference type="SAM" id="Phobius"/>
    </source>
</evidence>
<feature type="region of interest" description="Disordered" evidence="1">
    <location>
        <begin position="236"/>
        <end position="259"/>
    </location>
</feature>
<sequence length="304" mass="35049">MGEKVCALLDRFAILIQILLGTIAFSTLIYKRHRERPQRPVKIWLFDVSKQVIGACMMHGLNLLASLIAGKNEQEVTNPCVWYFLNIFMDCTLGVFVLFLLLKLLHTGLTSLGIQGLRSGDYDMPPRRAWWLKQLAIFLVSLFTMKMIIVLVIQIAPFLFKFGAWAINWTESDPKLQIVFVMLIFPLIMNIVQFWLVDQVIKKRFEHIKLDNTSDAFADEDDVFLHREYSLDGDSPLSAHHRYSSSDPARQHKNNNSSNLPMMLLSRASLNDDNKENNISIQQHSSDDSTYIEFKKKPDSKRDL</sequence>
<dbReference type="PANTHER" id="PTHR31735">
    <property type="entry name" value="VACUOLAR MEMBRANE PROTEIN YPL162C"/>
    <property type="match status" value="1"/>
</dbReference>
<protein>
    <submittedName>
        <fullName evidence="3">6321_t:CDS:1</fullName>
    </submittedName>
</protein>
<gene>
    <name evidence="3" type="ORF">ALEPTO_LOCUS5870</name>
</gene>
<keyword evidence="2" id="KW-0472">Membrane</keyword>
<dbReference type="GO" id="GO:0016020">
    <property type="term" value="C:membrane"/>
    <property type="evidence" value="ECO:0007669"/>
    <property type="project" value="TreeGrafter"/>
</dbReference>
<keyword evidence="4" id="KW-1185">Reference proteome</keyword>
<dbReference type="Pfam" id="PF12400">
    <property type="entry name" value="STIMATE"/>
    <property type="match status" value="1"/>
</dbReference>